<evidence type="ECO:0000313" key="15">
    <source>
        <dbReference type="Proteomes" id="UP000250140"/>
    </source>
</evidence>
<organism evidence="14 15">
    <name type="scientific">Glonium stellatum</name>
    <dbReference type="NCBI Taxonomy" id="574774"/>
    <lineage>
        <taxon>Eukaryota</taxon>
        <taxon>Fungi</taxon>
        <taxon>Dikarya</taxon>
        <taxon>Ascomycota</taxon>
        <taxon>Pezizomycotina</taxon>
        <taxon>Dothideomycetes</taxon>
        <taxon>Pleosporomycetidae</taxon>
        <taxon>Gloniales</taxon>
        <taxon>Gloniaceae</taxon>
        <taxon>Glonium</taxon>
    </lineage>
</organism>
<reference evidence="14 15" key="1">
    <citation type="journal article" date="2016" name="Nat. Commun.">
        <title>Ectomycorrhizal ecology is imprinted in the genome of the dominant symbiotic fungus Cenococcum geophilum.</title>
        <authorList>
            <consortium name="DOE Joint Genome Institute"/>
            <person name="Peter M."/>
            <person name="Kohler A."/>
            <person name="Ohm R.A."/>
            <person name="Kuo A."/>
            <person name="Krutzmann J."/>
            <person name="Morin E."/>
            <person name="Arend M."/>
            <person name="Barry K.W."/>
            <person name="Binder M."/>
            <person name="Choi C."/>
            <person name="Clum A."/>
            <person name="Copeland A."/>
            <person name="Grisel N."/>
            <person name="Haridas S."/>
            <person name="Kipfer T."/>
            <person name="LaButti K."/>
            <person name="Lindquist E."/>
            <person name="Lipzen A."/>
            <person name="Maire R."/>
            <person name="Meier B."/>
            <person name="Mihaltcheva S."/>
            <person name="Molinier V."/>
            <person name="Murat C."/>
            <person name="Poggeler S."/>
            <person name="Quandt C.A."/>
            <person name="Sperisen C."/>
            <person name="Tritt A."/>
            <person name="Tisserant E."/>
            <person name="Crous P.W."/>
            <person name="Henrissat B."/>
            <person name="Nehls U."/>
            <person name="Egli S."/>
            <person name="Spatafora J.W."/>
            <person name="Grigoriev I.V."/>
            <person name="Martin F.M."/>
        </authorList>
    </citation>
    <scope>NUCLEOTIDE SEQUENCE [LARGE SCALE GENOMIC DNA]</scope>
    <source>
        <strain evidence="14 15">CBS 207.34</strain>
    </source>
</reference>
<dbReference type="PANTHER" id="PTHR22760">
    <property type="entry name" value="GLYCOSYLTRANSFERASE"/>
    <property type="match status" value="1"/>
</dbReference>
<evidence type="ECO:0000256" key="1">
    <source>
        <dbReference type="ARBA" id="ARBA00004477"/>
    </source>
</evidence>
<gene>
    <name evidence="14" type="ORF">AOQ84DRAFT_151012</name>
</gene>
<evidence type="ECO:0000256" key="4">
    <source>
        <dbReference type="ARBA" id="ARBA00022502"/>
    </source>
</evidence>
<name>A0A8E2ER82_9PEZI</name>
<dbReference type="EC" id="2.4.1.-" evidence="12"/>
<evidence type="ECO:0000256" key="12">
    <source>
        <dbReference type="RuleBase" id="RU363075"/>
    </source>
</evidence>
<feature type="compositionally biased region" description="Acidic residues" evidence="13">
    <location>
        <begin position="150"/>
        <end position="170"/>
    </location>
</feature>
<keyword evidence="7" id="KW-0812">Transmembrane</keyword>
<keyword evidence="8 12" id="KW-0256">Endoplasmic reticulum</keyword>
<dbReference type="UniPathway" id="UPA00196"/>
<evidence type="ECO:0000256" key="2">
    <source>
        <dbReference type="ARBA" id="ARBA00004687"/>
    </source>
</evidence>
<protein>
    <recommendedName>
        <fullName evidence="12">Mannosyltransferase</fullName>
        <ecNumber evidence="12">2.4.1.-</ecNumber>
    </recommendedName>
</protein>
<feature type="region of interest" description="Disordered" evidence="13">
    <location>
        <begin position="137"/>
        <end position="175"/>
    </location>
</feature>
<evidence type="ECO:0000256" key="3">
    <source>
        <dbReference type="ARBA" id="ARBA00006065"/>
    </source>
</evidence>
<comment type="pathway">
    <text evidence="2">Glycolipid biosynthesis; glycosylphosphatidylinositol-anchor biosynthesis.</text>
</comment>
<dbReference type="InterPro" id="IPR005599">
    <property type="entry name" value="GPI_mannosylTrfase"/>
</dbReference>
<accession>A0A8E2ER82</accession>
<evidence type="ECO:0000256" key="10">
    <source>
        <dbReference type="ARBA" id="ARBA00023136"/>
    </source>
</evidence>
<evidence type="ECO:0000313" key="14">
    <source>
        <dbReference type="EMBL" id="OCL03339.1"/>
    </source>
</evidence>
<feature type="compositionally biased region" description="Basic and acidic residues" evidence="13">
    <location>
        <begin position="140"/>
        <end position="149"/>
    </location>
</feature>
<evidence type="ECO:0000256" key="9">
    <source>
        <dbReference type="ARBA" id="ARBA00022989"/>
    </source>
</evidence>
<proteinExistence type="inferred from homology"/>
<dbReference type="GO" id="GO:0005789">
    <property type="term" value="C:endoplasmic reticulum membrane"/>
    <property type="evidence" value="ECO:0007669"/>
    <property type="project" value="UniProtKB-SubCell"/>
</dbReference>
<dbReference type="Pfam" id="PF03901">
    <property type="entry name" value="Glyco_transf_22"/>
    <property type="match status" value="1"/>
</dbReference>
<evidence type="ECO:0000256" key="6">
    <source>
        <dbReference type="ARBA" id="ARBA00022679"/>
    </source>
</evidence>
<comment type="similarity">
    <text evidence="3">Belongs to the glycosyltransferase 22 family. PIGB subfamily.</text>
</comment>
<sequence length="572" mass="65021">MATCLRPFQRCLDNMEWKTQLRSSLHPALFAAVYRMAATLASICDVSPSLRAELLVAAPKFTQAIFAALMDCYTWRLAESIYGRGTRTAWAALALSLCSPWQWFCSTRTLSNCLETTITSIAVYHWPWQLPGSAVLNKAPRTDKEPRNDNDDDAGDDDNNDDDDDDDDDDNHTADINSVSQSAKLRLSLLLAAVACILRPTNALIWLCLALPTLQQASSQKRYALCREILLCGSAILALSSLADRLYYQVWTLPPVRFLYFNIAQSLAVFYGKNREDYYLTEGLPLLLTTALPFAIVGLWQAVQRGPAHAPKSRDRAEYARPVLRRLAWTSVFVAFALSLISHKEVRFLYPVLPFLHIIAARPVTSFFTPLTASRKIILASLLLLNLALAGYVSQVHQRGVIDVLSYLRHQRETQKSAPTSVGFLMPCHSTPWRSHLVYPDISAWALTCEPPINVPLQDRDKYLDEADQFYLDPGPAQWLADHMEDKRVIRRVSVDEEQKKQGSDGVKAENRPWPQYLVFFEQLEETLSEVLNGTRYKECWRRFNSHFHDDRRRTGDVIVWCLEEDVPSQKH</sequence>
<evidence type="ECO:0000256" key="11">
    <source>
        <dbReference type="ARBA" id="ARBA00024708"/>
    </source>
</evidence>
<keyword evidence="9" id="KW-1133">Transmembrane helix</keyword>
<dbReference type="AlphaFoldDB" id="A0A8E2ER82"/>
<dbReference type="GO" id="GO:0006506">
    <property type="term" value="P:GPI anchor biosynthetic process"/>
    <property type="evidence" value="ECO:0007669"/>
    <property type="project" value="UniProtKB-UniPathway"/>
</dbReference>
<keyword evidence="4" id="KW-0337">GPI-anchor biosynthesis</keyword>
<evidence type="ECO:0000256" key="13">
    <source>
        <dbReference type="SAM" id="MobiDB-lite"/>
    </source>
</evidence>
<comment type="function">
    <text evidence="11">Mannosyltransferase involved in glycosylphosphatidylinositol-anchor biosynthesis. Transfers the third mannose to Man2-GlcN-acyl-PI during GPI precursor assembly.</text>
</comment>
<dbReference type="EMBL" id="KV750758">
    <property type="protein sequence ID" value="OCL03339.1"/>
    <property type="molecule type" value="Genomic_DNA"/>
</dbReference>
<dbReference type="PANTHER" id="PTHR22760:SF4">
    <property type="entry name" value="GPI MANNOSYLTRANSFERASE 3"/>
    <property type="match status" value="1"/>
</dbReference>
<dbReference type="Proteomes" id="UP000250140">
    <property type="component" value="Unassembled WGS sequence"/>
</dbReference>
<keyword evidence="6 14" id="KW-0808">Transferase</keyword>
<dbReference type="GO" id="GO:0000026">
    <property type="term" value="F:alpha-1,2-mannosyltransferase activity"/>
    <property type="evidence" value="ECO:0007669"/>
    <property type="project" value="TreeGrafter"/>
</dbReference>
<comment type="subcellular location">
    <subcellularLocation>
        <location evidence="1 12">Endoplasmic reticulum membrane</location>
        <topology evidence="1 12">Multi-pass membrane protein</topology>
    </subcellularLocation>
</comment>
<dbReference type="OrthoDB" id="416834at2759"/>
<keyword evidence="15" id="KW-1185">Reference proteome</keyword>
<evidence type="ECO:0000256" key="7">
    <source>
        <dbReference type="ARBA" id="ARBA00022692"/>
    </source>
</evidence>
<keyword evidence="5 12" id="KW-0328">Glycosyltransferase</keyword>
<evidence type="ECO:0000256" key="5">
    <source>
        <dbReference type="ARBA" id="ARBA00022676"/>
    </source>
</evidence>
<keyword evidence="10" id="KW-0472">Membrane</keyword>
<evidence type="ECO:0000256" key="8">
    <source>
        <dbReference type="ARBA" id="ARBA00022824"/>
    </source>
</evidence>